<dbReference type="EMBL" id="BAAANT010000007">
    <property type="protein sequence ID" value="GAA2136777.1"/>
    <property type="molecule type" value="Genomic_DNA"/>
</dbReference>
<gene>
    <name evidence="1" type="ORF">GCM10009760_16530</name>
</gene>
<evidence type="ECO:0000313" key="2">
    <source>
        <dbReference type="Proteomes" id="UP001422759"/>
    </source>
</evidence>
<reference evidence="1 2" key="1">
    <citation type="journal article" date="2019" name="Int. J. Syst. Evol. Microbiol.">
        <title>The Global Catalogue of Microorganisms (GCM) 10K type strain sequencing project: providing services to taxonomists for standard genome sequencing and annotation.</title>
        <authorList>
            <consortium name="The Broad Institute Genomics Platform"/>
            <consortium name="The Broad Institute Genome Sequencing Center for Infectious Disease"/>
            <person name="Wu L."/>
            <person name="Ma J."/>
        </authorList>
    </citation>
    <scope>NUCLEOTIDE SEQUENCE [LARGE SCALE GENOMIC DNA]</scope>
    <source>
        <strain evidence="1 2">JCM 14560</strain>
    </source>
</reference>
<proteinExistence type="predicted"/>
<accession>A0ABN2Z4X9</accession>
<protein>
    <submittedName>
        <fullName evidence="1">Uncharacterized protein</fullName>
    </submittedName>
</protein>
<name>A0ABN2Z4X9_9ACTN</name>
<dbReference type="Proteomes" id="UP001422759">
    <property type="component" value="Unassembled WGS sequence"/>
</dbReference>
<organism evidence="1 2">
    <name type="scientific">Kitasatospora kazusensis</name>
    <dbReference type="NCBI Taxonomy" id="407974"/>
    <lineage>
        <taxon>Bacteria</taxon>
        <taxon>Bacillati</taxon>
        <taxon>Actinomycetota</taxon>
        <taxon>Actinomycetes</taxon>
        <taxon>Kitasatosporales</taxon>
        <taxon>Streptomycetaceae</taxon>
        <taxon>Kitasatospora</taxon>
    </lineage>
</organism>
<keyword evidence="2" id="KW-1185">Reference proteome</keyword>
<dbReference type="RefSeq" id="WP_344462375.1">
    <property type="nucleotide sequence ID" value="NZ_BAAANT010000007.1"/>
</dbReference>
<evidence type="ECO:0000313" key="1">
    <source>
        <dbReference type="EMBL" id="GAA2136777.1"/>
    </source>
</evidence>
<comment type="caution">
    <text evidence="1">The sequence shown here is derived from an EMBL/GenBank/DDBJ whole genome shotgun (WGS) entry which is preliminary data.</text>
</comment>
<sequence>MREFTNLSWPQTPYGVDKRPFGRPVRLLTGLSVQWADNGSQAVPVAAAAVFLPVHRTATVLVDLPTLHFGYRVLATEGDREAPELVAFLDGVLVQGRRDSAGLAWHSFADDVGALLTYAPGRMPGITAVADGWADRSARERGTAQLTDTADDSGLSGWSVNAVCRESDLDCPTGDNGILAPAEIQRLYDSPTAATAQTAEALGCSALHQALAVALLAGHTRCHIRWDGTLPLGRLARAVAWDSFPKALTATPLDAAGR</sequence>